<dbReference type="EMBL" id="JANVFU010000002">
    <property type="protein sequence ID" value="KAJ3748995.1"/>
    <property type="molecule type" value="Genomic_DNA"/>
</dbReference>
<keyword evidence="3" id="KW-1185">Reference proteome</keyword>
<feature type="compositionally biased region" description="Low complexity" evidence="1">
    <location>
        <begin position="85"/>
        <end position="102"/>
    </location>
</feature>
<feature type="region of interest" description="Disordered" evidence="1">
    <location>
        <begin position="85"/>
        <end position="105"/>
    </location>
</feature>
<evidence type="ECO:0000313" key="2">
    <source>
        <dbReference type="EMBL" id="KAJ3748995.1"/>
    </source>
</evidence>
<evidence type="ECO:0000256" key="1">
    <source>
        <dbReference type="SAM" id="MobiDB-lite"/>
    </source>
</evidence>
<evidence type="ECO:0000313" key="3">
    <source>
        <dbReference type="Proteomes" id="UP001142393"/>
    </source>
</evidence>
<protein>
    <submittedName>
        <fullName evidence="2">Uncharacterized protein</fullName>
    </submittedName>
</protein>
<feature type="non-terminal residue" evidence="2">
    <location>
        <position position="213"/>
    </location>
</feature>
<name>A0A9W8P8J5_9AGAR</name>
<sequence length="213" mass="24051">MYNRPESLIYNDAKDLVKLTTSEYERDSHKEEKTRWKNERRMLEEIQQATGGTDAMLAEVRQTMQGMQEQLYAKENGLRQLRTQLSRSQSQLSQTQSQLSQLERSHAEAVEDLDTGQGVIQSLVQAHAIELFSRDSSLKGLLLKDSAVVRSPSIPSRQLFSPPTSFTPIAPSTPTQSISTLPIDNVEYTSPEVVLGNRWHLYSASLDAEQVTR</sequence>
<dbReference type="Proteomes" id="UP001142393">
    <property type="component" value="Unassembled WGS sequence"/>
</dbReference>
<organism evidence="2 3">
    <name type="scientific">Lentinula detonsa</name>
    <dbReference type="NCBI Taxonomy" id="2804962"/>
    <lineage>
        <taxon>Eukaryota</taxon>
        <taxon>Fungi</taxon>
        <taxon>Dikarya</taxon>
        <taxon>Basidiomycota</taxon>
        <taxon>Agaricomycotina</taxon>
        <taxon>Agaricomycetes</taxon>
        <taxon>Agaricomycetidae</taxon>
        <taxon>Agaricales</taxon>
        <taxon>Marasmiineae</taxon>
        <taxon>Omphalotaceae</taxon>
        <taxon>Lentinula</taxon>
    </lineage>
</organism>
<accession>A0A9W8P8J5</accession>
<comment type="caution">
    <text evidence="2">The sequence shown here is derived from an EMBL/GenBank/DDBJ whole genome shotgun (WGS) entry which is preliminary data.</text>
</comment>
<dbReference type="AlphaFoldDB" id="A0A9W8P8J5"/>
<dbReference type="Gene3D" id="1.20.5.300">
    <property type="match status" value="1"/>
</dbReference>
<gene>
    <name evidence="2" type="ORF">DFH05DRAFT_1591538</name>
</gene>
<proteinExistence type="predicted"/>
<reference evidence="2 3" key="1">
    <citation type="journal article" date="2023" name="Proc. Natl. Acad. Sci. U.S.A.">
        <title>A global phylogenomic analysis of the shiitake genus Lentinula.</title>
        <authorList>
            <person name="Sierra-Patev S."/>
            <person name="Min B."/>
            <person name="Naranjo-Ortiz M."/>
            <person name="Looney B."/>
            <person name="Konkel Z."/>
            <person name="Slot J.C."/>
            <person name="Sakamoto Y."/>
            <person name="Steenwyk J.L."/>
            <person name="Rokas A."/>
            <person name="Carro J."/>
            <person name="Camarero S."/>
            <person name="Ferreira P."/>
            <person name="Molpeceres G."/>
            <person name="Ruiz-Duenas F.J."/>
            <person name="Serrano A."/>
            <person name="Henrissat B."/>
            <person name="Drula E."/>
            <person name="Hughes K.W."/>
            <person name="Mata J.L."/>
            <person name="Ishikawa N.K."/>
            <person name="Vargas-Isla R."/>
            <person name="Ushijima S."/>
            <person name="Smith C.A."/>
            <person name="Donoghue J."/>
            <person name="Ahrendt S."/>
            <person name="Andreopoulos W."/>
            <person name="He G."/>
            <person name="LaButti K."/>
            <person name="Lipzen A."/>
            <person name="Ng V."/>
            <person name="Riley R."/>
            <person name="Sandor L."/>
            <person name="Barry K."/>
            <person name="Martinez A.T."/>
            <person name="Xiao Y."/>
            <person name="Gibbons J.G."/>
            <person name="Terashima K."/>
            <person name="Grigoriev I.V."/>
            <person name="Hibbett D."/>
        </authorList>
    </citation>
    <scope>NUCLEOTIDE SEQUENCE [LARGE SCALE GENOMIC DNA]</scope>
    <source>
        <strain evidence="2 3">TFB7810</strain>
    </source>
</reference>